<dbReference type="PROSITE" id="PS51273">
    <property type="entry name" value="GATASE_TYPE_1"/>
    <property type="match status" value="1"/>
</dbReference>
<dbReference type="Pfam" id="PF00117">
    <property type="entry name" value="GATase"/>
    <property type="match status" value="1"/>
</dbReference>
<reference evidence="4" key="1">
    <citation type="submission" date="2016-07" db="EMBL/GenBank/DDBJ databases">
        <authorList>
            <person name="Florea S."/>
            <person name="Webb J.S."/>
            <person name="Jaromczyk J."/>
            <person name="Schardl C.L."/>
        </authorList>
    </citation>
    <scope>NUCLEOTIDE SEQUENCE [LARGE SCALE GENOMIC DNA]</scope>
    <source>
        <strain evidence="4">MIT 01-6242</strain>
    </source>
</reference>
<dbReference type="FunFam" id="3.40.50.880:FF:000003">
    <property type="entry name" value="Anthranilate synthase component II"/>
    <property type="match status" value="1"/>
</dbReference>
<dbReference type="Proteomes" id="UP000092884">
    <property type="component" value="Chromosome"/>
</dbReference>
<gene>
    <name evidence="3" type="ORF">BBW65_00195</name>
</gene>
<dbReference type="NCBIfam" id="TIGR00566">
    <property type="entry name" value="trpG_papA"/>
    <property type="match status" value="1"/>
</dbReference>
<dbReference type="RefSeq" id="WP_066338159.1">
    <property type="nucleotide sequence ID" value="NZ_CP016503.1"/>
</dbReference>
<dbReference type="Gene3D" id="3.40.50.880">
    <property type="match status" value="1"/>
</dbReference>
<evidence type="ECO:0000313" key="4">
    <source>
        <dbReference type="Proteomes" id="UP000092884"/>
    </source>
</evidence>
<proteinExistence type="predicted"/>
<dbReference type="InterPro" id="IPR029062">
    <property type="entry name" value="Class_I_gatase-like"/>
</dbReference>
<dbReference type="SUPFAM" id="SSF52317">
    <property type="entry name" value="Class I glutamine amidotransferase-like"/>
    <property type="match status" value="1"/>
</dbReference>
<dbReference type="OrthoDB" id="9786812at2"/>
<dbReference type="InterPro" id="IPR006221">
    <property type="entry name" value="TrpG/PapA_dom"/>
</dbReference>
<dbReference type="PANTHER" id="PTHR43418">
    <property type="entry name" value="MULTIFUNCTIONAL TRYPTOPHAN BIOSYNTHESIS PROTEIN-RELATED"/>
    <property type="match status" value="1"/>
</dbReference>
<organism evidence="3 4">
    <name type="scientific">Helicobacter enhydrae</name>
    <dbReference type="NCBI Taxonomy" id="222136"/>
    <lineage>
        <taxon>Bacteria</taxon>
        <taxon>Pseudomonadati</taxon>
        <taxon>Campylobacterota</taxon>
        <taxon>Epsilonproteobacteria</taxon>
        <taxon>Campylobacterales</taxon>
        <taxon>Helicobacteraceae</taxon>
        <taxon>Helicobacter</taxon>
    </lineage>
</organism>
<keyword evidence="4" id="KW-1185">Reference proteome</keyword>
<protein>
    <recommendedName>
        <fullName evidence="2">Glutamine amidotransferase domain-containing protein</fullName>
    </recommendedName>
</protein>
<dbReference type="GO" id="GO:0005829">
    <property type="term" value="C:cytosol"/>
    <property type="evidence" value="ECO:0007669"/>
    <property type="project" value="TreeGrafter"/>
</dbReference>
<dbReference type="PANTHER" id="PTHR43418:SF4">
    <property type="entry name" value="MULTIFUNCTIONAL TRYPTOPHAN BIOSYNTHESIS PROTEIN"/>
    <property type="match status" value="1"/>
</dbReference>
<name>A0A1B1U3K4_9HELI</name>
<dbReference type="PRINTS" id="PR00097">
    <property type="entry name" value="ANTSNTHASEII"/>
</dbReference>
<dbReference type="EMBL" id="CP016503">
    <property type="protein sequence ID" value="ANV97336.1"/>
    <property type="molecule type" value="Genomic_DNA"/>
</dbReference>
<dbReference type="GO" id="GO:0004049">
    <property type="term" value="F:anthranilate synthase activity"/>
    <property type="evidence" value="ECO:0007669"/>
    <property type="project" value="TreeGrafter"/>
</dbReference>
<dbReference type="PRINTS" id="PR00096">
    <property type="entry name" value="GATASE"/>
</dbReference>
<evidence type="ECO:0000259" key="2">
    <source>
        <dbReference type="Pfam" id="PF00117"/>
    </source>
</evidence>
<dbReference type="AlphaFoldDB" id="A0A1B1U3K4"/>
<dbReference type="KEGG" id="het:BBW65_00195"/>
<sequence length="190" mass="21024">MDKRVVLIDHHDSFTYNIVHYLQDLGARVEVLEAQEGVSEDPRLSEASHILLSPGPGHPKDALESLNIIQKFYKAKPILGVCLGHQCIALAFGGKVERGKEPIHGKTSRLSFVANPLFQGLEQGFGVMRYHSLCVSVLPSSLECIATSEGVIMALKHRDYPIYGVQFHPESILCENGKAIFENFLILSQT</sequence>
<keyword evidence="1" id="KW-0315">Glutamine amidotransferase</keyword>
<evidence type="ECO:0000313" key="3">
    <source>
        <dbReference type="EMBL" id="ANV97336.1"/>
    </source>
</evidence>
<feature type="domain" description="Glutamine amidotransferase" evidence="2">
    <location>
        <begin position="6"/>
        <end position="186"/>
    </location>
</feature>
<dbReference type="CDD" id="cd01743">
    <property type="entry name" value="GATase1_Anthranilate_Synthase"/>
    <property type="match status" value="1"/>
</dbReference>
<dbReference type="InterPro" id="IPR017926">
    <property type="entry name" value="GATASE"/>
</dbReference>
<dbReference type="PRINTS" id="PR00099">
    <property type="entry name" value="CPSGATASE"/>
</dbReference>
<evidence type="ECO:0000256" key="1">
    <source>
        <dbReference type="ARBA" id="ARBA00022962"/>
    </source>
</evidence>
<dbReference type="GO" id="GO:0000162">
    <property type="term" value="P:L-tryptophan biosynthetic process"/>
    <property type="evidence" value="ECO:0007669"/>
    <property type="project" value="TreeGrafter"/>
</dbReference>
<dbReference type="InterPro" id="IPR050472">
    <property type="entry name" value="Anth_synth/Amidotransfase"/>
</dbReference>
<dbReference type="STRING" id="222136.BBW65_00195"/>
<accession>A0A1B1U3K4</accession>